<protein>
    <submittedName>
        <fullName evidence="2">Mitochondrial fission ELM1 family protein</fullName>
    </submittedName>
</protein>
<name>A0ABT1WZ21_9PROT</name>
<dbReference type="PANTHER" id="PTHR33986">
    <property type="entry name" value="OS02G0535700 PROTEIN"/>
    <property type="match status" value="1"/>
</dbReference>
<accession>A0ABT1WZ21</accession>
<proteinExistence type="predicted"/>
<dbReference type="PANTHER" id="PTHR33986:SF15">
    <property type="entry name" value="MITOCHONDRIAL FISSION PROTEIN ELM1"/>
    <property type="match status" value="1"/>
</dbReference>
<dbReference type="Pfam" id="PF06258">
    <property type="entry name" value="Mito_fiss_Elm1"/>
    <property type="match status" value="1"/>
</dbReference>
<feature type="region of interest" description="Disordered" evidence="1">
    <location>
        <begin position="372"/>
        <end position="395"/>
    </location>
</feature>
<dbReference type="Proteomes" id="UP001524642">
    <property type="component" value="Unassembled WGS sequence"/>
</dbReference>
<dbReference type="InterPro" id="IPR009367">
    <property type="entry name" value="Elm1-like"/>
</dbReference>
<sequence>MDRKDGTTAAGPRILALLGPRTGDNNQVLALAEAVAAASGGAVDVVRLQHNPLRLLPTALLGAGLASLRRASRAQLVPPWPDLVIAVGRRGVPAARWVRSRSGGSTRIVGIGRPRCDPALLDLVVTTPQYGVPPGRTVLEQPISLTRQTAARLAEAAARWREDFAQFPGPRHALLLGGPSWPWRLDAREVERACHALLALAEREGGSVLAIASRRTPADLAGRVRDLLATARMPAALLEGSGERNPYPGLLALADTIAVTADSVAMVSDAVATGRPVTLVAVRAGGPGGAWLRGMRALRLADGDQGTEAWPLLRGLGRAWGGLVRRGLAGWPRDLWFFWQGLEHHRLTEGRSAPPDAAAGAVARVMPLLRARGAGEASPGSDPPIPARPGGYASP</sequence>
<dbReference type="EMBL" id="JANJOU010000002">
    <property type="protein sequence ID" value="MCR0981098.1"/>
    <property type="molecule type" value="Genomic_DNA"/>
</dbReference>
<gene>
    <name evidence="2" type="ORF">NRP21_03435</name>
</gene>
<reference evidence="2 3" key="1">
    <citation type="submission" date="2022-06" db="EMBL/GenBank/DDBJ databases">
        <title>Roseomonas CN29.</title>
        <authorList>
            <person name="Cheng Y."/>
            <person name="He X."/>
        </authorList>
    </citation>
    <scope>NUCLEOTIDE SEQUENCE [LARGE SCALE GENOMIC DNA]</scope>
    <source>
        <strain evidence="2 3">CN29</strain>
    </source>
</reference>
<keyword evidence="3" id="KW-1185">Reference proteome</keyword>
<dbReference type="RefSeq" id="WP_257714778.1">
    <property type="nucleotide sequence ID" value="NZ_JANJOU010000002.1"/>
</dbReference>
<evidence type="ECO:0000313" key="3">
    <source>
        <dbReference type="Proteomes" id="UP001524642"/>
    </source>
</evidence>
<organism evidence="2 3">
    <name type="scientific">Roseomonas populi</name>
    <dbReference type="NCBI Taxonomy" id="3121582"/>
    <lineage>
        <taxon>Bacteria</taxon>
        <taxon>Pseudomonadati</taxon>
        <taxon>Pseudomonadota</taxon>
        <taxon>Alphaproteobacteria</taxon>
        <taxon>Acetobacterales</taxon>
        <taxon>Roseomonadaceae</taxon>
        <taxon>Roseomonas</taxon>
    </lineage>
</organism>
<comment type="caution">
    <text evidence="2">The sequence shown here is derived from an EMBL/GenBank/DDBJ whole genome shotgun (WGS) entry which is preliminary data.</text>
</comment>
<evidence type="ECO:0000313" key="2">
    <source>
        <dbReference type="EMBL" id="MCR0981098.1"/>
    </source>
</evidence>
<evidence type="ECO:0000256" key="1">
    <source>
        <dbReference type="SAM" id="MobiDB-lite"/>
    </source>
</evidence>